<keyword evidence="6" id="KW-1185">Reference proteome</keyword>
<accession>A0A1U6JQ82</accession>
<dbReference type="PANTHER" id="PTHR44846:SF1">
    <property type="entry name" value="MANNOSYL-D-GLYCERATE TRANSPORT_METABOLISM SYSTEM REPRESSOR MNGR-RELATED"/>
    <property type="match status" value="1"/>
</dbReference>
<dbReference type="GO" id="GO:0045892">
    <property type="term" value="P:negative regulation of DNA-templated transcription"/>
    <property type="evidence" value="ECO:0007669"/>
    <property type="project" value="TreeGrafter"/>
</dbReference>
<dbReference type="SMART" id="SM00345">
    <property type="entry name" value="HTH_GNTR"/>
    <property type="match status" value="1"/>
</dbReference>
<evidence type="ECO:0000259" key="4">
    <source>
        <dbReference type="PROSITE" id="PS50949"/>
    </source>
</evidence>
<evidence type="ECO:0000313" key="6">
    <source>
        <dbReference type="Proteomes" id="UP000190476"/>
    </source>
</evidence>
<sequence length="242" mass="28456">MGVIDKSSRIPLYLQLMDILIENIDKNLEEHQQIISEREICETYDVSRTTVRQALDELERDGYIYKVHGKGTFVSPKRLNQDLMSFYSFTEEMKKIGKEPTSEVIGFEIIHTDEKLSRIFKIKETDLLYKITRIRKADNIPMMYEITYLPFERFEGLTKAELEKSPMYDVLIGKFLAKLTAAEEYFEPILTNKLESIYLDINEGEPSLKIERFTYENSKLVEYTIGVARGDKFKYRVQLKNN</sequence>
<dbReference type="AlphaFoldDB" id="A0A1U6JQ82"/>
<dbReference type="STRING" id="1351755.CCH01_24160"/>
<dbReference type="Gene3D" id="1.10.10.10">
    <property type="entry name" value="Winged helix-like DNA-binding domain superfamily/Winged helix DNA-binding domain"/>
    <property type="match status" value="1"/>
</dbReference>
<evidence type="ECO:0000313" key="5">
    <source>
        <dbReference type="EMBL" id="SLK22445.1"/>
    </source>
</evidence>
<evidence type="ECO:0000256" key="3">
    <source>
        <dbReference type="ARBA" id="ARBA00023163"/>
    </source>
</evidence>
<dbReference type="InterPro" id="IPR011663">
    <property type="entry name" value="UTRA"/>
</dbReference>
<dbReference type="SUPFAM" id="SSF46785">
    <property type="entry name" value="Winged helix' DNA-binding domain"/>
    <property type="match status" value="1"/>
</dbReference>
<dbReference type="Gene3D" id="3.40.1410.10">
    <property type="entry name" value="Chorismate lyase-like"/>
    <property type="match status" value="1"/>
</dbReference>
<keyword evidence="1" id="KW-0805">Transcription regulation</keyword>
<name>A0A1U6JQ82_9CLOT</name>
<dbReference type="InterPro" id="IPR000524">
    <property type="entry name" value="Tscrpt_reg_HTH_GntR"/>
</dbReference>
<keyword evidence="2" id="KW-0238">DNA-binding</keyword>
<dbReference type="EMBL" id="LT799839">
    <property type="protein sequence ID" value="SLK22445.1"/>
    <property type="molecule type" value="Genomic_DNA"/>
</dbReference>
<dbReference type="Pfam" id="PF07702">
    <property type="entry name" value="UTRA"/>
    <property type="match status" value="1"/>
</dbReference>
<dbReference type="CDD" id="cd07377">
    <property type="entry name" value="WHTH_GntR"/>
    <property type="match status" value="1"/>
</dbReference>
<feature type="domain" description="HTH gntR-type" evidence="4">
    <location>
        <begin position="10"/>
        <end position="77"/>
    </location>
</feature>
<reference evidence="6" key="1">
    <citation type="submission" date="2017-03" db="EMBL/GenBank/DDBJ databases">
        <authorList>
            <person name="Falquet L."/>
            <person name="Falquet L."/>
        </authorList>
    </citation>
    <scope>NUCLEOTIDE SEQUENCE [LARGE SCALE GENOMIC DNA]</scope>
</reference>
<evidence type="ECO:0000256" key="1">
    <source>
        <dbReference type="ARBA" id="ARBA00023015"/>
    </source>
</evidence>
<gene>
    <name evidence="5" type="ORF">CCH01_24160</name>
</gene>
<dbReference type="SUPFAM" id="SSF64288">
    <property type="entry name" value="Chorismate lyase-like"/>
    <property type="match status" value="1"/>
</dbReference>
<protein>
    <submittedName>
        <fullName evidence="5">Putative Transcriptional regulator, GntR family</fullName>
    </submittedName>
</protein>
<keyword evidence="3" id="KW-0804">Transcription</keyword>
<dbReference type="RefSeq" id="WP_079481662.1">
    <property type="nucleotide sequence ID" value="NZ_CBML010000001.1"/>
</dbReference>
<dbReference type="PANTHER" id="PTHR44846">
    <property type="entry name" value="MANNOSYL-D-GLYCERATE TRANSPORT/METABOLISM SYSTEM REPRESSOR MNGR-RELATED"/>
    <property type="match status" value="1"/>
</dbReference>
<dbReference type="Proteomes" id="UP000190476">
    <property type="component" value="Chromosome I"/>
</dbReference>
<organism evidence="5 6">
    <name type="scientific">Clostridium chauvoei JF4335</name>
    <dbReference type="NCBI Taxonomy" id="1351755"/>
    <lineage>
        <taxon>Bacteria</taxon>
        <taxon>Bacillati</taxon>
        <taxon>Bacillota</taxon>
        <taxon>Clostridia</taxon>
        <taxon>Eubacteriales</taxon>
        <taxon>Clostridiaceae</taxon>
        <taxon>Clostridium</taxon>
    </lineage>
</organism>
<dbReference type="GeneID" id="66302725"/>
<evidence type="ECO:0000256" key="2">
    <source>
        <dbReference type="ARBA" id="ARBA00023125"/>
    </source>
</evidence>
<dbReference type="InterPro" id="IPR036388">
    <property type="entry name" value="WH-like_DNA-bd_sf"/>
</dbReference>
<dbReference type="GO" id="GO:0003700">
    <property type="term" value="F:DNA-binding transcription factor activity"/>
    <property type="evidence" value="ECO:0007669"/>
    <property type="project" value="InterPro"/>
</dbReference>
<dbReference type="PROSITE" id="PS50949">
    <property type="entry name" value="HTH_GNTR"/>
    <property type="match status" value="1"/>
</dbReference>
<dbReference type="Pfam" id="PF00392">
    <property type="entry name" value="GntR"/>
    <property type="match status" value="1"/>
</dbReference>
<dbReference type="OrthoDB" id="46236at2"/>
<dbReference type="PRINTS" id="PR00035">
    <property type="entry name" value="HTHGNTR"/>
</dbReference>
<dbReference type="InterPro" id="IPR050679">
    <property type="entry name" value="Bact_HTH_transcr_reg"/>
</dbReference>
<dbReference type="SMART" id="SM00866">
    <property type="entry name" value="UTRA"/>
    <property type="match status" value="1"/>
</dbReference>
<dbReference type="GO" id="GO:0003677">
    <property type="term" value="F:DNA binding"/>
    <property type="evidence" value="ECO:0007669"/>
    <property type="project" value="UniProtKB-KW"/>
</dbReference>
<proteinExistence type="predicted"/>
<dbReference type="InterPro" id="IPR028978">
    <property type="entry name" value="Chorismate_lyase_/UTRA_dom_sf"/>
</dbReference>
<dbReference type="InterPro" id="IPR036390">
    <property type="entry name" value="WH_DNA-bd_sf"/>
</dbReference>